<gene>
    <name evidence="1" type="ORF">OHAE_3247</name>
</gene>
<protein>
    <submittedName>
        <fullName evidence="1">Uncharacterized protein</fullName>
    </submittedName>
</protein>
<evidence type="ECO:0000313" key="2">
    <source>
        <dbReference type="Proteomes" id="UP000246073"/>
    </source>
</evidence>
<dbReference type="Proteomes" id="UP000246073">
    <property type="component" value="Unassembled WGS sequence"/>
</dbReference>
<evidence type="ECO:0000313" key="1">
    <source>
        <dbReference type="EMBL" id="SPL63315.1"/>
    </source>
</evidence>
<dbReference type="EMBL" id="OOFM01000004">
    <property type="protein sequence ID" value="SPL63315.1"/>
    <property type="molecule type" value="Genomic_DNA"/>
</dbReference>
<organism evidence="1 2">
    <name type="scientific">Ochrobactrum soli</name>
    <dbReference type="NCBI Taxonomy" id="2448455"/>
    <lineage>
        <taxon>Bacteria</taxon>
        <taxon>Pseudomonadati</taxon>
        <taxon>Pseudomonadota</taxon>
        <taxon>Alphaproteobacteria</taxon>
        <taxon>Hyphomicrobiales</taxon>
        <taxon>Brucellaceae</taxon>
        <taxon>Brucella/Ochrobactrum group</taxon>
        <taxon>Ochrobactrum</taxon>
    </lineage>
</organism>
<name>A0A2P9HGS3_9HYPH</name>
<accession>A0A2P9HGS3</accession>
<proteinExistence type="predicted"/>
<reference evidence="2" key="1">
    <citation type="submission" date="2017-12" db="EMBL/GenBank/DDBJ databases">
        <authorList>
            <person name="Diaz M."/>
        </authorList>
    </citation>
    <scope>NUCLEOTIDE SEQUENCE [LARGE SCALE GENOMIC DNA]</scope>
    <source>
        <strain evidence="2">FI11154</strain>
    </source>
</reference>
<dbReference type="AlphaFoldDB" id="A0A2P9HGS3"/>
<sequence length="44" mass="4822">MIANEACVFARAPSLEKGEIAPLDLYWLSSSFTKMSFANVSPID</sequence>